<dbReference type="Proteomes" id="UP000294847">
    <property type="component" value="Chromosome 2"/>
</dbReference>
<evidence type="ECO:0000313" key="3">
    <source>
        <dbReference type="Proteomes" id="UP000294847"/>
    </source>
</evidence>
<organism evidence="2 3">
    <name type="scientific">Pyricularia oryzae</name>
    <name type="common">Rice blast fungus</name>
    <name type="synonym">Magnaporthe oryzae</name>
    <dbReference type="NCBI Taxonomy" id="318829"/>
    <lineage>
        <taxon>Eukaryota</taxon>
        <taxon>Fungi</taxon>
        <taxon>Dikarya</taxon>
        <taxon>Ascomycota</taxon>
        <taxon>Pezizomycotina</taxon>
        <taxon>Sordariomycetes</taxon>
        <taxon>Sordariomycetidae</taxon>
        <taxon>Magnaporthales</taxon>
        <taxon>Pyriculariaceae</taxon>
        <taxon>Pyricularia</taxon>
    </lineage>
</organism>
<dbReference type="EMBL" id="CP034205">
    <property type="protein sequence ID" value="QBZ57673.1"/>
    <property type="molecule type" value="Genomic_DNA"/>
</dbReference>
<feature type="compositionally biased region" description="Basic and acidic residues" evidence="1">
    <location>
        <begin position="130"/>
        <end position="139"/>
    </location>
</feature>
<name>A0A4P7N5Q2_PYROR</name>
<protein>
    <submittedName>
        <fullName evidence="2">Uncharacterized protein</fullName>
    </submittedName>
</protein>
<reference evidence="2 3" key="1">
    <citation type="journal article" date="2019" name="Mol. Biol. Evol.">
        <title>Blast fungal genomes show frequent chromosomal changes, gene gains and losses, and effector gene turnover.</title>
        <authorList>
            <person name="Gomez Luciano L.B."/>
            <person name="Jason Tsai I."/>
            <person name="Chuma I."/>
            <person name="Tosa Y."/>
            <person name="Chen Y.H."/>
            <person name="Li J.Y."/>
            <person name="Li M.Y."/>
            <person name="Jade Lu M.Y."/>
            <person name="Nakayashiki H."/>
            <person name="Li W.H."/>
        </authorList>
    </citation>
    <scope>NUCLEOTIDE SEQUENCE [LARGE SCALE GENOMIC DNA]</scope>
    <source>
        <strain evidence="2">MZ5-1-6</strain>
    </source>
</reference>
<dbReference type="AlphaFoldDB" id="A0A4P7N5Q2"/>
<proteinExistence type="predicted"/>
<feature type="region of interest" description="Disordered" evidence="1">
    <location>
        <begin position="461"/>
        <end position="491"/>
    </location>
</feature>
<evidence type="ECO:0000313" key="2">
    <source>
        <dbReference type="EMBL" id="QBZ57673.1"/>
    </source>
</evidence>
<sequence>MEGFEKTAGEQFLHLAENPGRLCRGAADHDDGRALLPGGEEQRLVQARHLVVDGVGLEHGRGEYLALGILVPAGHPREARLFQDGVPPVHRHKGLEHAVVVDAGPPVRKEAEHEADAQSARAGELDDDDLAPRPEERPHVGHGLLQVRRRVQDVGGDDEVVRVRGVALLLGAAPDVQDPKVHPVVGLGKGLVALFEEARRDVGERVAVEGRRRILPEDVSRRPASARADLQDVHVLVPVHDGREYVLHVVVRRSESGRAPVELGQQPVVVHELERVPAMEKDVLEALADPLHKAYVGVGIVLVEQALDVGLLVRLPFGLVERALAMLDLVHFALEPPDLPLVVRCEVGQLFGSSAGQKGPHVEIHHALHGRGHFPVGVGCGTLGLVEDPFRHGPVPGPLHKHGVVAGLGRGRGRLDSEVLNVENDLPGLGMENLHVAADGADLARGAGRVVVHLAAGPRHLAAEPGVQRDAADGRRHEQRPHQPVAGGRHGRYQRLQGVVQGDGVEEEPVVGRGSWGGEPHGAAGFEVGPLDGGDAAEVIGVAVAHGRELLVKGLDADAAHVRGLVLCRRQGVAGAWAVGDDDPPAGRRRHCVLARETAVYAKRGGGVLGARESRVYLEGQVQLDEAVLVFKRHGFGYLNTSGIVCAATARRTGSTERLFVSVHARSCTRTPDADLRYCSRSCMVAFRESSEFADMGMGHIGTAEERCGVCFRPAPWLG</sequence>
<accession>A0A4P7N5Q2</accession>
<feature type="region of interest" description="Disordered" evidence="1">
    <location>
        <begin position="108"/>
        <end position="144"/>
    </location>
</feature>
<gene>
    <name evidence="2" type="ORF">PoMZ_02607</name>
</gene>
<evidence type="ECO:0000256" key="1">
    <source>
        <dbReference type="SAM" id="MobiDB-lite"/>
    </source>
</evidence>